<dbReference type="SUPFAM" id="SSF89623">
    <property type="entry name" value="Ribose/Galactose isomerase RpiB/AlsB"/>
    <property type="match status" value="1"/>
</dbReference>
<accession>A0A2H0NH77</accession>
<comment type="caution">
    <text evidence="3">The sequence shown here is derived from an EMBL/GenBank/DDBJ whole genome shotgun (WGS) entry which is preliminary data.</text>
</comment>
<dbReference type="NCBIfam" id="TIGR00689">
    <property type="entry name" value="rpiB_lacA_lacB"/>
    <property type="match status" value="1"/>
</dbReference>
<dbReference type="PANTHER" id="PTHR30345">
    <property type="entry name" value="RIBOSE-5-PHOSPHATE ISOMERASE B"/>
    <property type="match status" value="1"/>
</dbReference>
<dbReference type="GO" id="GO:0009052">
    <property type="term" value="P:pentose-phosphate shunt, non-oxidative branch"/>
    <property type="evidence" value="ECO:0007669"/>
    <property type="project" value="TreeGrafter"/>
</dbReference>
<dbReference type="InterPro" id="IPR003500">
    <property type="entry name" value="RpiB_LacA_LacB"/>
</dbReference>
<feature type="binding site" evidence="2">
    <location>
        <begin position="8"/>
        <end position="9"/>
    </location>
    <ligand>
        <name>D-ribulose 5-phosphate</name>
        <dbReference type="ChEBI" id="CHEBI:58121"/>
    </ligand>
</feature>
<evidence type="ECO:0000313" key="3">
    <source>
        <dbReference type="EMBL" id="PIR07446.1"/>
    </source>
</evidence>
<dbReference type="GO" id="GO:0019316">
    <property type="term" value="P:D-allose catabolic process"/>
    <property type="evidence" value="ECO:0007669"/>
    <property type="project" value="TreeGrafter"/>
</dbReference>
<dbReference type="EMBL" id="PCWR01000023">
    <property type="protein sequence ID" value="PIR07446.1"/>
    <property type="molecule type" value="Genomic_DNA"/>
</dbReference>
<feature type="binding site" evidence="2">
    <location>
        <position position="111"/>
    </location>
    <ligand>
        <name>D-ribulose 5-phosphate</name>
        <dbReference type="ChEBI" id="CHEBI:58121"/>
    </ligand>
</feature>
<dbReference type="Gene3D" id="3.40.1400.10">
    <property type="entry name" value="Sugar-phosphate isomerase, RpiB/LacA/LacB"/>
    <property type="match status" value="1"/>
</dbReference>
<feature type="binding site" evidence="2">
    <location>
        <position position="145"/>
    </location>
    <ligand>
        <name>D-ribulose 5-phosphate</name>
        <dbReference type="ChEBI" id="CHEBI:58121"/>
    </ligand>
</feature>
<dbReference type="GO" id="GO:0004751">
    <property type="term" value="F:ribose-5-phosphate isomerase activity"/>
    <property type="evidence" value="ECO:0007669"/>
    <property type="project" value="UniProtKB-EC"/>
</dbReference>
<feature type="binding site" evidence="2">
    <location>
        <begin position="74"/>
        <end position="78"/>
    </location>
    <ligand>
        <name>D-ribulose 5-phosphate</name>
        <dbReference type="ChEBI" id="CHEBI:58121"/>
    </ligand>
</feature>
<dbReference type="Pfam" id="PF02502">
    <property type="entry name" value="LacAB_rpiB"/>
    <property type="match status" value="1"/>
</dbReference>
<dbReference type="AlphaFoldDB" id="A0A2H0NH77"/>
<dbReference type="PIRSF" id="PIRSF005384">
    <property type="entry name" value="RpiB_LacA_B"/>
    <property type="match status" value="1"/>
</dbReference>
<dbReference type="PANTHER" id="PTHR30345:SF0">
    <property type="entry name" value="DNA DAMAGE-REPAIR_TOLERATION PROTEIN DRT102"/>
    <property type="match status" value="1"/>
</dbReference>
<feature type="binding site" evidence="2">
    <location>
        <position position="149"/>
    </location>
    <ligand>
        <name>D-ribulose 5-phosphate</name>
        <dbReference type="ChEBI" id="CHEBI:58121"/>
    </ligand>
</feature>
<gene>
    <name evidence="3" type="ORF">COV54_01040</name>
</gene>
<organism evidence="3 4">
    <name type="scientific">Candidatus Jorgensenbacteria bacterium CG11_big_fil_rev_8_21_14_0_20_38_23</name>
    <dbReference type="NCBI Taxonomy" id="1974594"/>
    <lineage>
        <taxon>Bacteria</taxon>
        <taxon>Candidatus Joergenseniibacteriota</taxon>
    </lineage>
</organism>
<dbReference type="Proteomes" id="UP000228867">
    <property type="component" value="Unassembled WGS sequence"/>
</dbReference>
<keyword evidence="3" id="KW-0413">Isomerase</keyword>
<sequence>MKIYLATDHAGFDLKERVKIYLQTKNYEIEDFGAFALDPEDDYPDFIFPAMKALNSDVKHPASNTNSRAIIFGGSGQGEAMIANRFSNIRAVVCDDNSDLTAKVKAWREHNNSNVLSFGSRFIDEKSALDAVKIWLETAFPAEARHLRRLTKISKLNFS</sequence>
<evidence type="ECO:0000256" key="1">
    <source>
        <dbReference type="ARBA" id="ARBA00008754"/>
    </source>
</evidence>
<dbReference type="EC" id="5.3.1.6" evidence="3"/>
<evidence type="ECO:0000256" key="2">
    <source>
        <dbReference type="PIRSR" id="PIRSR005384-2"/>
    </source>
</evidence>
<reference evidence="3 4" key="1">
    <citation type="submission" date="2017-09" db="EMBL/GenBank/DDBJ databases">
        <title>Depth-based differentiation of microbial function through sediment-hosted aquifers and enrichment of novel symbionts in the deep terrestrial subsurface.</title>
        <authorList>
            <person name="Probst A.J."/>
            <person name="Ladd B."/>
            <person name="Jarett J.K."/>
            <person name="Geller-Mcgrath D.E."/>
            <person name="Sieber C.M."/>
            <person name="Emerson J.B."/>
            <person name="Anantharaman K."/>
            <person name="Thomas B.C."/>
            <person name="Malmstrom R."/>
            <person name="Stieglmeier M."/>
            <person name="Klingl A."/>
            <person name="Woyke T."/>
            <person name="Ryan C.M."/>
            <person name="Banfield J.F."/>
        </authorList>
    </citation>
    <scope>NUCLEOTIDE SEQUENCE [LARGE SCALE GENOMIC DNA]</scope>
    <source>
        <strain evidence="3">CG11_big_fil_rev_8_21_14_0_20_38_23</strain>
    </source>
</reference>
<comment type="similarity">
    <text evidence="1">Belongs to the LacAB/RpiB family.</text>
</comment>
<feature type="binding site" evidence="2">
    <location>
        <position position="121"/>
    </location>
    <ligand>
        <name>D-ribulose 5-phosphate</name>
        <dbReference type="ChEBI" id="CHEBI:58121"/>
    </ligand>
</feature>
<dbReference type="InterPro" id="IPR036569">
    <property type="entry name" value="RpiB_LacA_LacB_sf"/>
</dbReference>
<protein>
    <submittedName>
        <fullName evidence="3">Ribose-5-phosphate isomerase</fullName>
        <ecNumber evidence="3">5.3.1.6</ecNumber>
    </submittedName>
</protein>
<evidence type="ECO:0000313" key="4">
    <source>
        <dbReference type="Proteomes" id="UP000228867"/>
    </source>
</evidence>
<proteinExistence type="inferred from homology"/>
<name>A0A2H0NH77_9BACT</name>